<dbReference type="InterPro" id="IPR001789">
    <property type="entry name" value="Sig_transdc_resp-reg_receiver"/>
</dbReference>
<dbReference type="Gene3D" id="3.40.50.2300">
    <property type="match status" value="1"/>
</dbReference>
<dbReference type="PANTHER" id="PTHR44591">
    <property type="entry name" value="STRESS RESPONSE REGULATOR PROTEIN 1"/>
    <property type="match status" value="1"/>
</dbReference>
<proteinExistence type="predicted"/>
<dbReference type="CDD" id="cd00156">
    <property type="entry name" value="REC"/>
    <property type="match status" value="1"/>
</dbReference>
<evidence type="ECO:0000256" key="1">
    <source>
        <dbReference type="ARBA" id="ARBA00022553"/>
    </source>
</evidence>
<evidence type="ECO:0000313" key="5">
    <source>
        <dbReference type="Proteomes" id="UP001156694"/>
    </source>
</evidence>
<dbReference type="EMBL" id="BSNN01000006">
    <property type="protein sequence ID" value="GLQ35927.1"/>
    <property type="molecule type" value="Genomic_DNA"/>
</dbReference>
<name>A0ABQ5VXJ6_9RHOB</name>
<dbReference type="Pfam" id="PF00072">
    <property type="entry name" value="Response_reg"/>
    <property type="match status" value="1"/>
</dbReference>
<dbReference type="InterPro" id="IPR050595">
    <property type="entry name" value="Bact_response_regulator"/>
</dbReference>
<feature type="domain" description="Response regulatory" evidence="3">
    <location>
        <begin position="3"/>
        <end position="123"/>
    </location>
</feature>
<sequence>MYQILIADDNKDFADYLATIARGQGWIPKTCSDGIELNEILNDCTEPVLLMVDINMPRMNGLEAIDGISTYDFPLRVRFMTGGGDTSMIAAKMIANARDVPVGRNVYKPIAKDSFISLLSAEMAELERAAPQA</sequence>
<keyword evidence="5" id="KW-1185">Reference proteome</keyword>
<dbReference type="SUPFAM" id="SSF52172">
    <property type="entry name" value="CheY-like"/>
    <property type="match status" value="1"/>
</dbReference>
<reference evidence="5" key="1">
    <citation type="journal article" date="2019" name="Int. J. Syst. Evol. Microbiol.">
        <title>The Global Catalogue of Microorganisms (GCM) 10K type strain sequencing project: providing services to taxonomists for standard genome sequencing and annotation.</title>
        <authorList>
            <consortium name="The Broad Institute Genomics Platform"/>
            <consortium name="The Broad Institute Genome Sequencing Center for Infectious Disease"/>
            <person name="Wu L."/>
            <person name="Ma J."/>
        </authorList>
    </citation>
    <scope>NUCLEOTIDE SEQUENCE [LARGE SCALE GENOMIC DNA]</scope>
    <source>
        <strain evidence="5">NBRC 110140</strain>
    </source>
</reference>
<evidence type="ECO:0000256" key="2">
    <source>
        <dbReference type="PROSITE-ProRule" id="PRU00169"/>
    </source>
</evidence>
<accession>A0ABQ5VXJ6</accession>
<dbReference type="Proteomes" id="UP001156694">
    <property type="component" value="Unassembled WGS sequence"/>
</dbReference>
<comment type="caution">
    <text evidence="4">The sequence shown here is derived from an EMBL/GenBank/DDBJ whole genome shotgun (WGS) entry which is preliminary data.</text>
</comment>
<dbReference type="RefSeq" id="WP_284379084.1">
    <property type="nucleotide sequence ID" value="NZ_BSNN01000006.1"/>
</dbReference>
<protein>
    <recommendedName>
        <fullName evidence="3">Response regulatory domain-containing protein</fullName>
    </recommendedName>
</protein>
<dbReference type="InterPro" id="IPR011006">
    <property type="entry name" value="CheY-like_superfamily"/>
</dbReference>
<feature type="modified residue" description="4-aspartylphosphate" evidence="2">
    <location>
        <position position="53"/>
    </location>
</feature>
<dbReference type="PANTHER" id="PTHR44591:SF3">
    <property type="entry name" value="RESPONSE REGULATORY DOMAIN-CONTAINING PROTEIN"/>
    <property type="match status" value="1"/>
</dbReference>
<organism evidence="4 5">
    <name type="scientific">Amylibacter marinus</name>
    <dbReference type="NCBI Taxonomy" id="1475483"/>
    <lineage>
        <taxon>Bacteria</taxon>
        <taxon>Pseudomonadati</taxon>
        <taxon>Pseudomonadota</taxon>
        <taxon>Alphaproteobacteria</taxon>
        <taxon>Rhodobacterales</taxon>
        <taxon>Paracoccaceae</taxon>
        <taxon>Amylibacter</taxon>
    </lineage>
</organism>
<evidence type="ECO:0000259" key="3">
    <source>
        <dbReference type="PROSITE" id="PS50110"/>
    </source>
</evidence>
<evidence type="ECO:0000313" key="4">
    <source>
        <dbReference type="EMBL" id="GLQ35927.1"/>
    </source>
</evidence>
<dbReference type="SMART" id="SM00448">
    <property type="entry name" value="REC"/>
    <property type="match status" value="1"/>
</dbReference>
<keyword evidence="1 2" id="KW-0597">Phosphoprotein</keyword>
<dbReference type="PROSITE" id="PS50110">
    <property type="entry name" value="RESPONSE_REGULATORY"/>
    <property type="match status" value="1"/>
</dbReference>
<gene>
    <name evidence="4" type="ORF">GCM10007939_22110</name>
</gene>